<organism evidence="3 4">
    <name type="scientific">Stachybotrys elegans</name>
    <dbReference type="NCBI Taxonomy" id="80388"/>
    <lineage>
        <taxon>Eukaryota</taxon>
        <taxon>Fungi</taxon>
        <taxon>Dikarya</taxon>
        <taxon>Ascomycota</taxon>
        <taxon>Pezizomycotina</taxon>
        <taxon>Sordariomycetes</taxon>
        <taxon>Hypocreomycetidae</taxon>
        <taxon>Hypocreales</taxon>
        <taxon>Stachybotryaceae</taxon>
        <taxon>Stachybotrys</taxon>
    </lineage>
</organism>
<protein>
    <recommendedName>
        <fullName evidence="5">NAD(P)-binding protein</fullName>
    </recommendedName>
</protein>
<dbReference type="GO" id="GO:0016616">
    <property type="term" value="F:oxidoreductase activity, acting on the CH-OH group of donors, NAD or NADP as acceptor"/>
    <property type="evidence" value="ECO:0007669"/>
    <property type="project" value="TreeGrafter"/>
</dbReference>
<accession>A0A8K0SX12</accession>
<dbReference type="EMBL" id="JAGPNK010000002">
    <property type="protein sequence ID" value="KAH7325597.1"/>
    <property type="molecule type" value="Genomic_DNA"/>
</dbReference>
<dbReference type="InterPro" id="IPR002347">
    <property type="entry name" value="SDR_fam"/>
</dbReference>
<name>A0A8K0SX12_9HYPO</name>
<evidence type="ECO:0000256" key="2">
    <source>
        <dbReference type="ARBA" id="ARBA00023002"/>
    </source>
</evidence>
<dbReference type="AlphaFoldDB" id="A0A8K0SX12"/>
<keyword evidence="4" id="KW-1185">Reference proteome</keyword>
<dbReference type="InterPro" id="IPR036291">
    <property type="entry name" value="NAD(P)-bd_dom_sf"/>
</dbReference>
<evidence type="ECO:0000313" key="4">
    <source>
        <dbReference type="Proteomes" id="UP000813444"/>
    </source>
</evidence>
<dbReference type="Gene3D" id="3.40.50.720">
    <property type="entry name" value="NAD(P)-binding Rossmann-like Domain"/>
    <property type="match status" value="1"/>
</dbReference>
<dbReference type="OrthoDB" id="1933717at2759"/>
<proteinExistence type="inferred from homology"/>
<dbReference type="PANTHER" id="PTHR42760:SF37">
    <property type="entry name" value="CLAVALDEHYDE DEHYDROGENASE"/>
    <property type="match status" value="1"/>
</dbReference>
<comment type="caution">
    <text evidence="3">The sequence shown here is derived from an EMBL/GenBank/DDBJ whole genome shotgun (WGS) entry which is preliminary data.</text>
</comment>
<keyword evidence="2" id="KW-0560">Oxidoreductase</keyword>
<comment type="similarity">
    <text evidence="1">Belongs to the short-chain dehydrogenases/reductases (SDR) family.</text>
</comment>
<evidence type="ECO:0000256" key="1">
    <source>
        <dbReference type="ARBA" id="ARBA00006484"/>
    </source>
</evidence>
<evidence type="ECO:0000313" key="3">
    <source>
        <dbReference type="EMBL" id="KAH7325597.1"/>
    </source>
</evidence>
<dbReference type="CDD" id="cd05233">
    <property type="entry name" value="SDR_c"/>
    <property type="match status" value="1"/>
</dbReference>
<dbReference type="PRINTS" id="PR00081">
    <property type="entry name" value="GDHRDH"/>
</dbReference>
<gene>
    <name evidence="3" type="ORF">B0I35DRAFT_347275</name>
</gene>
<sequence>MDALSEDHFIKLFQFTPTVYNDQYPSIDPTSPSLALTGKVAVITGASRGLGAQAFAPAFAKAGVKGLVLIATDEAKLKSVEEDVKRINADIQVLALSTNIADERSVEAAFDKIKSTFGHADILINNAGVLLDGEGSLVGDFDPDLWWRDFEINTKGTFLMSRGFIRQLPSKDTPATMVNLVTTGAWMTFPHLSGYCISKGASLQLAQHVAAGYPNITSVSLHPGMLDTDMMMEEFRRFTFQSPDLVGGLAVWLSHPHAKFLSGRTIASFWSVDDLLARKDEIVQGNLLQMGLSGNFLAGQSE</sequence>
<dbReference type="SUPFAM" id="SSF51735">
    <property type="entry name" value="NAD(P)-binding Rossmann-fold domains"/>
    <property type="match status" value="1"/>
</dbReference>
<reference evidence="3" key="1">
    <citation type="journal article" date="2021" name="Nat. Commun.">
        <title>Genetic determinants of endophytism in the Arabidopsis root mycobiome.</title>
        <authorList>
            <person name="Mesny F."/>
            <person name="Miyauchi S."/>
            <person name="Thiergart T."/>
            <person name="Pickel B."/>
            <person name="Atanasova L."/>
            <person name="Karlsson M."/>
            <person name="Huettel B."/>
            <person name="Barry K.W."/>
            <person name="Haridas S."/>
            <person name="Chen C."/>
            <person name="Bauer D."/>
            <person name="Andreopoulos W."/>
            <person name="Pangilinan J."/>
            <person name="LaButti K."/>
            <person name="Riley R."/>
            <person name="Lipzen A."/>
            <person name="Clum A."/>
            <person name="Drula E."/>
            <person name="Henrissat B."/>
            <person name="Kohler A."/>
            <person name="Grigoriev I.V."/>
            <person name="Martin F.M."/>
            <person name="Hacquard S."/>
        </authorList>
    </citation>
    <scope>NUCLEOTIDE SEQUENCE</scope>
    <source>
        <strain evidence="3">MPI-CAGE-CH-0235</strain>
    </source>
</reference>
<dbReference type="Proteomes" id="UP000813444">
    <property type="component" value="Unassembled WGS sequence"/>
</dbReference>
<evidence type="ECO:0008006" key="5">
    <source>
        <dbReference type="Google" id="ProtNLM"/>
    </source>
</evidence>
<dbReference type="Pfam" id="PF00106">
    <property type="entry name" value="adh_short"/>
    <property type="match status" value="1"/>
</dbReference>
<dbReference type="PANTHER" id="PTHR42760">
    <property type="entry name" value="SHORT-CHAIN DEHYDROGENASES/REDUCTASES FAMILY MEMBER"/>
    <property type="match status" value="1"/>
</dbReference>